<evidence type="ECO:0000313" key="1">
    <source>
        <dbReference type="EMBL" id="ATP74964.1"/>
    </source>
</evidence>
<keyword evidence="1" id="KW-0150">Chloroplast</keyword>
<proteinExistence type="predicted"/>
<geneLocation type="chloroplast" evidence="1"/>
<name>A0A4Y1KCI3_9LILI</name>
<dbReference type="RefSeq" id="YP_009667427.1">
    <property type="nucleotide sequence ID" value="NC_043774.1"/>
</dbReference>
<sequence length="147" mass="16677">MEANDRQSLPPEHSLQLSSYCALQRATLLQIAKGTELESHPKGGWDSCGSGGSSYRRTRNGELSPFFRPTLWFCFQNAGFGFQNEGLPFSDPDCPTGERTANAFHLWKWNRVYGRSATPGCRRRPWGDLVVPTGWRRRGRSMDFLSF</sequence>
<dbReference type="RefSeq" id="YP_009667407.1">
    <property type="nucleotide sequence ID" value="NC_043774.1"/>
</dbReference>
<dbReference type="EMBL" id="KY399983">
    <property type="protein sequence ID" value="ATP74984.1"/>
    <property type="molecule type" value="Genomic_DNA"/>
</dbReference>
<gene>
    <name evidence="1" type="primary">orf147</name>
</gene>
<dbReference type="GeneID" id="40872365"/>
<dbReference type="AlphaFoldDB" id="A0A4Y1KCI3"/>
<dbReference type="EMBL" id="KY399983">
    <property type="protein sequence ID" value="ATP74964.1"/>
    <property type="molecule type" value="Genomic_DNA"/>
</dbReference>
<keyword evidence="1" id="KW-0934">Plastid</keyword>
<reference evidence="1" key="1">
    <citation type="submission" date="2016-12" db="EMBL/GenBank/DDBJ databases">
        <authorList>
            <person name="Wang Q."/>
            <person name="Wang J."/>
            <person name="Luo J."/>
            <person name="Yang Z."/>
            <person name="Zeng Y."/>
            <person name="Chen S."/>
            <person name="Cai Z."/>
            <person name="Wu Z."/>
            <person name="Li X."/>
        </authorList>
    </citation>
    <scope>NUCLEOTIDE SEQUENCE</scope>
</reference>
<protein>
    <submittedName>
        <fullName evidence="1">Uncharacterized protein</fullName>
    </submittedName>
</protein>
<accession>A0A4Y1KCI3</accession>
<dbReference type="GeneID" id="40872333"/>
<organism evidence="1">
    <name type="scientific">Thalassia hemprichii</name>
    <dbReference type="NCBI Taxonomy" id="55496"/>
    <lineage>
        <taxon>Eukaryota</taxon>
        <taxon>Viridiplantae</taxon>
        <taxon>Streptophyta</taxon>
        <taxon>Embryophyta</taxon>
        <taxon>Tracheophyta</taxon>
        <taxon>Spermatophyta</taxon>
        <taxon>Magnoliopsida</taxon>
        <taxon>Liliopsida</taxon>
        <taxon>Hydrocharitaceae</taxon>
        <taxon>Thalassia</taxon>
    </lineage>
</organism>